<protein>
    <submittedName>
        <fullName evidence="3">Uncharacterized protein LOC108683404</fullName>
    </submittedName>
</protein>
<dbReference type="Proteomes" id="UP000694843">
    <property type="component" value="Unplaced"/>
</dbReference>
<dbReference type="GeneID" id="108683404"/>
<reference evidence="3" key="1">
    <citation type="submission" date="2025-08" db="UniProtKB">
        <authorList>
            <consortium name="RefSeq"/>
        </authorList>
    </citation>
    <scope>IDENTIFICATION</scope>
    <source>
        <tissue evidence="3">Whole organism</tissue>
    </source>
</reference>
<gene>
    <name evidence="3" type="primary">LOC108683404</name>
</gene>
<keyword evidence="1" id="KW-0732">Signal</keyword>
<name>A0A8B7PPR5_HYAAZ</name>
<dbReference type="AlphaFoldDB" id="A0A8B7PPR5"/>
<evidence type="ECO:0000313" key="3">
    <source>
        <dbReference type="RefSeq" id="XP_018028204.1"/>
    </source>
</evidence>
<keyword evidence="2" id="KW-1185">Reference proteome</keyword>
<organism evidence="2 3">
    <name type="scientific">Hyalella azteca</name>
    <name type="common">Amphipod</name>
    <dbReference type="NCBI Taxonomy" id="294128"/>
    <lineage>
        <taxon>Eukaryota</taxon>
        <taxon>Metazoa</taxon>
        <taxon>Ecdysozoa</taxon>
        <taxon>Arthropoda</taxon>
        <taxon>Crustacea</taxon>
        <taxon>Multicrustacea</taxon>
        <taxon>Malacostraca</taxon>
        <taxon>Eumalacostraca</taxon>
        <taxon>Peracarida</taxon>
        <taxon>Amphipoda</taxon>
        <taxon>Senticaudata</taxon>
        <taxon>Talitrida</taxon>
        <taxon>Talitroidea</taxon>
        <taxon>Hyalellidae</taxon>
        <taxon>Hyalella</taxon>
    </lineage>
</organism>
<accession>A0A8B7PPR5</accession>
<sequence length="102" mass="11417">MQKTSLLCVLLLVAVAGAEPLRTRMKASNPENSELARIAEPVPEQDLREARAGCLDGIVGMSCYTWFGNGYWAKSCPFPGWIWVWVNPFTNWYGIYCCTKAP</sequence>
<evidence type="ECO:0000256" key="1">
    <source>
        <dbReference type="SAM" id="SignalP"/>
    </source>
</evidence>
<feature type="signal peptide" evidence="1">
    <location>
        <begin position="1"/>
        <end position="18"/>
    </location>
</feature>
<proteinExistence type="predicted"/>
<dbReference type="KEGG" id="hazt:108683404"/>
<evidence type="ECO:0000313" key="2">
    <source>
        <dbReference type="Proteomes" id="UP000694843"/>
    </source>
</evidence>
<feature type="chain" id="PRO_5034405455" evidence="1">
    <location>
        <begin position="19"/>
        <end position="102"/>
    </location>
</feature>
<dbReference type="RefSeq" id="XP_018028204.1">
    <property type="nucleotide sequence ID" value="XM_018172715.2"/>
</dbReference>